<evidence type="ECO:0000313" key="2">
    <source>
        <dbReference type="Proteomes" id="UP000324222"/>
    </source>
</evidence>
<reference evidence="1 2" key="1">
    <citation type="submission" date="2019-05" db="EMBL/GenBank/DDBJ databases">
        <title>Another draft genome of Portunus trituberculatus and its Hox gene families provides insights of decapod evolution.</title>
        <authorList>
            <person name="Jeong J.-H."/>
            <person name="Song I."/>
            <person name="Kim S."/>
            <person name="Choi T."/>
            <person name="Kim D."/>
            <person name="Ryu S."/>
            <person name="Kim W."/>
        </authorList>
    </citation>
    <scope>NUCLEOTIDE SEQUENCE [LARGE SCALE GENOMIC DNA]</scope>
    <source>
        <tissue evidence="1">Muscle</tissue>
    </source>
</reference>
<name>A0A5B7GMN8_PORTR</name>
<protein>
    <submittedName>
        <fullName evidence="1">Uncharacterized protein</fullName>
    </submittedName>
</protein>
<sequence length="61" mass="7007">MAKRLRHGGRHHLHRWNKMAGLKHVHRHARLSTVSRETTTMGDFNLPHCTWTSHGSALCSV</sequence>
<proteinExistence type="predicted"/>
<dbReference type="Proteomes" id="UP000324222">
    <property type="component" value="Unassembled WGS sequence"/>
</dbReference>
<keyword evidence="2" id="KW-1185">Reference proteome</keyword>
<evidence type="ECO:0000313" key="1">
    <source>
        <dbReference type="EMBL" id="MPC58318.1"/>
    </source>
</evidence>
<dbReference type="AlphaFoldDB" id="A0A5B7GMN8"/>
<comment type="caution">
    <text evidence="1">The sequence shown here is derived from an EMBL/GenBank/DDBJ whole genome shotgun (WGS) entry which is preliminary data.</text>
</comment>
<gene>
    <name evidence="1" type="ORF">E2C01_052316</name>
</gene>
<dbReference type="EMBL" id="VSRR010015564">
    <property type="protein sequence ID" value="MPC58318.1"/>
    <property type="molecule type" value="Genomic_DNA"/>
</dbReference>
<organism evidence="1 2">
    <name type="scientific">Portunus trituberculatus</name>
    <name type="common">Swimming crab</name>
    <name type="synonym">Neptunus trituberculatus</name>
    <dbReference type="NCBI Taxonomy" id="210409"/>
    <lineage>
        <taxon>Eukaryota</taxon>
        <taxon>Metazoa</taxon>
        <taxon>Ecdysozoa</taxon>
        <taxon>Arthropoda</taxon>
        <taxon>Crustacea</taxon>
        <taxon>Multicrustacea</taxon>
        <taxon>Malacostraca</taxon>
        <taxon>Eumalacostraca</taxon>
        <taxon>Eucarida</taxon>
        <taxon>Decapoda</taxon>
        <taxon>Pleocyemata</taxon>
        <taxon>Brachyura</taxon>
        <taxon>Eubrachyura</taxon>
        <taxon>Portunoidea</taxon>
        <taxon>Portunidae</taxon>
        <taxon>Portuninae</taxon>
        <taxon>Portunus</taxon>
    </lineage>
</organism>
<accession>A0A5B7GMN8</accession>